<evidence type="ECO:0000313" key="2">
    <source>
        <dbReference type="EMBL" id="CAI74022.1"/>
    </source>
</evidence>
<evidence type="ECO:0000256" key="1">
    <source>
        <dbReference type="SAM" id="Phobius"/>
    </source>
</evidence>
<sequence>MGKVSIIASLVVGFVVISIICLSVGLIYRNKKAKVDTPATEIIWSFHLENDSDLKLKGNLDVIDVNILKTEDYSVGAYNANVNSIEHEFPTAKLTGWTHTYQEPLMIQKFVVESNEVNFLKVEPISGFTVFNNQDTGDFVTIWHDEEFHHYSPKGQLLSIGPFPFANGDDSINPNDLEIPTKISKPESEVDSTTDTELDSDLDATYMIKEPEVEPDIELDSDLDATYMIKEPEPKPLLNNMYPDVLTTGWTLDELDKSKKPDDVSFDTASGFPSGWHDNSDIVKEPEPKPLLNNMYPDVLTTGWTLDELDKSKKPDDVSFDTAAGFPSGWHDNIDIVEVPETFVNILPQMNLTKEDLVFDLSVITLATEETPYKIIQGDDELNIKKHKVDDVFKKYSCSVTNDRTFKPQIRHFLSNFELKCENVSEFELYVGEYDEPLCIRLKDQTGFKTYVHRGNNKWESLNVQELNTNILDEQYLLLRDDITMIDFSKKSGSYKFGNYKVEVTEPSASLPESDPSSSDTNLYPGFKAYIHTIYNDTGSSVDFTSVRVHRFKYGELSLTGFMRNFLIRKLYVYFWEPELTKPIYIRMFAHLGFLNYFGYPHYNLQTDTSMFTYYLTLANFEVNNVLAINLSRHDSYDFEGGISPYPTRNQLTVKRQEDSPLKPFRRCVHTLTVDGVNKPFSILKFINEPNLSVDQTKVSSLEAYYHNKHLNKPLLVILNGSVRQKFYKLEDNGYVSMDNLIVDLKNTLKYLVYHNYKYLKIDVSKMTNYHYTGESNTSSLPDANIKVSVDEVQLSEFFKFTHSLKLDNIQSKFRLIALDGADITFDDPELTSVDSYFLTKDKPIPLIVVLRGAVDVAYVYKRKRYLREQIDTSNPLDVLRRLAHQNFDSLYLKLDQTSSYYDQQQDGFSVTVSNVYTSHQGYKHYVHTFETPNEPLKKYNNVIFLNANNYFHLKIDESHYIKANVYIDNNNFPSIVSLIDDKGTTCNFIFHDNVYKKAKDDSVNTKLSSGSQT</sequence>
<dbReference type="RefSeq" id="XP_954702.1">
    <property type="nucleotide sequence ID" value="XM_949609.1"/>
</dbReference>
<gene>
    <name evidence="2" type="ORF">TA18870</name>
</gene>
<dbReference type="eggNOG" id="ENOG502SSPT">
    <property type="taxonomic scope" value="Eukaryota"/>
</dbReference>
<protein>
    <submittedName>
        <fullName evidence="2">Uncharacterized protein</fullName>
    </submittedName>
</protein>
<dbReference type="KEGG" id="tan:TA18870"/>
<name>Q4UFW7_THEAN</name>
<dbReference type="STRING" id="5874.Q4UFW7"/>
<dbReference type="GeneID" id="3864319"/>
<dbReference type="AlphaFoldDB" id="Q4UFW7"/>
<dbReference type="Proteomes" id="UP000001950">
    <property type="component" value="Chromosome 1"/>
</dbReference>
<keyword evidence="1" id="KW-0812">Transmembrane</keyword>
<dbReference type="OrthoDB" id="10486553at2759"/>
<evidence type="ECO:0000313" key="3">
    <source>
        <dbReference type="Proteomes" id="UP000001950"/>
    </source>
</evidence>
<keyword evidence="1" id="KW-1133">Transmembrane helix</keyword>
<proteinExistence type="predicted"/>
<keyword evidence="3" id="KW-1185">Reference proteome</keyword>
<dbReference type="VEuPathDB" id="PiroplasmaDB:TA18870"/>
<accession>Q4UFW7</accession>
<keyword evidence="1" id="KW-0472">Membrane</keyword>
<reference evidence="2 3" key="1">
    <citation type="journal article" date="2005" name="Science">
        <title>Genome of the host-cell transforming parasite Theileria annulata compared with T. parva.</title>
        <authorList>
            <person name="Pain A."/>
            <person name="Renauld H."/>
            <person name="Berriman M."/>
            <person name="Murphy L."/>
            <person name="Yeats C.A."/>
            <person name="Weir W."/>
            <person name="Kerhornou A."/>
            <person name="Aslett M."/>
            <person name="Bishop R."/>
            <person name="Bouchier C."/>
            <person name="Cochet M."/>
            <person name="Coulson R.M.R."/>
            <person name="Cronin A."/>
            <person name="de Villiers E.P."/>
            <person name="Fraser A."/>
            <person name="Fosker N."/>
            <person name="Gardner M."/>
            <person name="Goble A."/>
            <person name="Griffiths-Jones S."/>
            <person name="Harris D.E."/>
            <person name="Katzer F."/>
            <person name="Larke N."/>
            <person name="Lord A."/>
            <person name="Maser P."/>
            <person name="McKellar S."/>
            <person name="Mooney P."/>
            <person name="Morton F."/>
            <person name="Nene V."/>
            <person name="O'Neil S."/>
            <person name="Price C."/>
            <person name="Quail M.A."/>
            <person name="Rabbinowitsch E."/>
            <person name="Rawlings N.D."/>
            <person name="Rutter S."/>
            <person name="Saunders D."/>
            <person name="Seeger K."/>
            <person name="Shah T."/>
            <person name="Squares R."/>
            <person name="Squares S."/>
            <person name="Tivey A."/>
            <person name="Walker A.R."/>
            <person name="Woodward J."/>
            <person name="Dobbelaere D.A.E."/>
            <person name="Langsley G."/>
            <person name="Rajandream M.A."/>
            <person name="McKeever D."/>
            <person name="Shiels B."/>
            <person name="Tait A."/>
            <person name="Barrell B.G."/>
            <person name="Hall N."/>
        </authorList>
    </citation>
    <scope>NUCLEOTIDE SEQUENCE [LARGE SCALE GENOMIC DNA]</scope>
    <source>
        <strain evidence="3">Ankara</strain>
    </source>
</reference>
<organism evidence="2 3">
    <name type="scientific">Theileria annulata</name>
    <dbReference type="NCBI Taxonomy" id="5874"/>
    <lineage>
        <taxon>Eukaryota</taxon>
        <taxon>Sar</taxon>
        <taxon>Alveolata</taxon>
        <taxon>Apicomplexa</taxon>
        <taxon>Aconoidasida</taxon>
        <taxon>Piroplasmida</taxon>
        <taxon>Theileriidae</taxon>
        <taxon>Theileria</taxon>
    </lineage>
</organism>
<dbReference type="EMBL" id="CR940347">
    <property type="protein sequence ID" value="CAI74022.1"/>
    <property type="molecule type" value="Genomic_DNA"/>
</dbReference>
<dbReference type="InParanoid" id="Q4UFW7"/>
<feature type="transmembrane region" description="Helical" evidence="1">
    <location>
        <begin position="6"/>
        <end position="28"/>
    </location>
</feature>